<protein>
    <recommendedName>
        <fullName evidence="2">DUF7088 domain-containing protein</fullName>
    </recommendedName>
</protein>
<feature type="transmembrane region" description="Helical" evidence="1">
    <location>
        <begin position="29"/>
        <end position="51"/>
    </location>
</feature>
<gene>
    <name evidence="3" type="ORF">METZ01_LOCUS426036</name>
</gene>
<evidence type="ECO:0000313" key="3">
    <source>
        <dbReference type="EMBL" id="SVD73182.1"/>
    </source>
</evidence>
<evidence type="ECO:0000256" key="1">
    <source>
        <dbReference type="SAM" id="Phobius"/>
    </source>
</evidence>
<dbReference type="InterPro" id="IPR055396">
    <property type="entry name" value="DUF7088"/>
</dbReference>
<feature type="non-terminal residue" evidence="3">
    <location>
        <position position="182"/>
    </location>
</feature>
<sequence length="182" mass="19906">MTSKSGPENHNNGKRLEGIRAYVKEVGSVGSTSALMGILAMVVGLVLIGTVSEAKTFGLAILILGAVVVSLAGIAARRAVTKSVTGRRGRYSANTLLMIISFLLLIGVLNFVFWENPNRWDVTSTRQFTLAPRTLDVLANLETPVSAIAFFDRNDVDQRPYLEDVDNLLREFAVRSNKFAYE</sequence>
<accession>A0A382XPY9</accession>
<keyword evidence="1" id="KW-0472">Membrane</keyword>
<dbReference type="AlphaFoldDB" id="A0A382XPY9"/>
<reference evidence="3" key="1">
    <citation type="submission" date="2018-05" db="EMBL/GenBank/DDBJ databases">
        <authorList>
            <person name="Lanie J.A."/>
            <person name="Ng W.-L."/>
            <person name="Kazmierczak K.M."/>
            <person name="Andrzejewski T.M."/>
            <person name="Davidsen T.M."/>
            <person name="Wayne K.J."/>
            <person name="Tettelin H."/>
            <person name="Glass J.I."/>
            <person name="Rusch D."/>
            <person name="Podicherti R."/>
            <person name="Tsui H.-C.T."/>
            <person name="Winkler M.E."/>
        </authorList>
    </citation>
    <scope>NUCLEOTIDE SEQUENCE</scope>
</reference>
<name>A0A382XPY9_9ZZZZ</name>
<feature type="domain" description="DUF7088" evidence="2">
    <location>
        <begin position="126"/>
        <end position="182"/>
    </location>
</feature>
<proteinExistence type="predicted"/>
<dbReference type="EMBL" id="UINC01169574">
    <property type="protein sequence ID" value="SVD73182.1"/>
    <property type="molecule type" value="Genomic_DNA"/>
</dbReference>
<keyword evidence="1" id="KW-0812">Transmembrane</keyword>
<feature type="transmembrane region" description="Helical" evidence="1">
    <location>
        <begin position="96"/>
        <end position="114"/>
    </location>
</feature>
<feature type="transmembrane region" description="Helical" evidence="1">
    <location>
        <begin position="57"/>
        <end position="76"/>
    </location>
</feature>
<evidence type="ECO:0000259" key="2">
    <source>
        <dbReference type="Pfam" id="PF23357"/>
    </source>
</evidence>
<keyword evidence="1" id="KW-1133">Transmembrane helix</keyword>
<organism evidence="3">
    <name type="scientific">marine metagenome</name>
    <dbReference type="NCBI Taxonomy" id="408172"/>
    <lineage>
        <taxon>unclassified sequences</taxon>
        <taxon>metagenomes</taxon>
        <taxon>ecological metagenomes</taxon>
    </lineage>
</organism>
<dbReference type="Pfam" id="PF23357">
    <property type="entry name" value="DUF7088"/>
    <property type="match status" value="1"/>
</dbReference>